<reference evidence="3" key="1">
    <citation type="submission" date="2016-10" db="EMBL/GenBank/DDBJ databases">
        <authorList>
            <person name="Varghese N."/>
            <person name="Submissions S."/>
        </authorList>
    </citation>
    <scope>NUCLEOTIDE SEQUENCE [LARGE SCALE GENOMIC DNA]</scope>
    <source>
        <strain evidence="3">IBRC-M 10761</strain>
    </source>
</reference>
<gene>
    <name evidence="2" type="ORF">SAMN05192553_11092</name>
</gene>
<evidence type="ECO:0000313" key="3">
    <source>
        <dbReference type="Proteomes" id="UP000199403"/>
    </source>
</evidence>
<accession>A0A1H7BKJ0</accession>
<dbReference type="EMBL" id="FNZH01000010">
    <property type="protein sequence ID" value="SEJ73905.1"/>
    <property type="molecule type" value="Genomic_DNA"/>
</dbReference>
<protein>
    <submittedName>
        <fullName evidence="2">cAMP-binding domain of CRP or a regulatory subunit of cAMP-dependent protein kinases</fullName>
    </submittedName>
</protein>
<organism evidence="2 3">
    <name type="scientific">Cyclobacterium xiamenense</name>
    <dbReference type="NCBI Taxonomy" id="1297121"/>
    <lineage>
        <taxon>Bacteria</taxon>
        <taxon>Pseudomonadati</taxon>
        <taxon>Bacteroidota</taxon>
        <taxon>Cytophagia</taxon>
        <taxon>Cytophagales</taxon>
        <taxon>Cyclobacteriaceae</taxon>
        <taxon>Cyclobacterium</taxon>
    </lineage>
</organism>
<evidence type="ECO:0000313" key="2">
    <source>
        <dbReference type="EMBL" id="SEJ73905.1"/>
    </source>
</evidence>
<evidence type="ECO:0000259" key="1">
    <source>
        <dbReference type="Pfam" id="PF00027"/>
    </source>
</evidence>
<keyword evidence="2" id="KW-0418">Kinase</keyword>
<dbReference type="OrthoDB" id="663011at2"/>
<dbReference type="Proteomes" id="UP000199403">
    <property type="component" value="Unassembled WGS sequence"/>
</dbReference>
<dbReference type="Pfam" id="PF00027">
    <property type="entry name" value="cNMP_binding"/>
    <property type="match status" value="1"/>
</dbReference>
<feature type="domain" description="Cyclic nucleotide-binding" evidence="1">
    <location>
        <begin position="45"/>
        <end position="132"/>
    </location>
</feature>
<dbReference type="RefSeq" id="WP_092178375.1">
    <property type="nucleotide sequence ID" value="NZ_FNZH01000010.1"/>
</dbReference>
<keyword evidence="2" id="KW-0808">Transferase</keyword>
<dbReference type="STRING" id="1416801.SAMN05192553_11092"/>
<dbReference type="Gene3D" id="2.60.120.10">
    <property type="entry name" value="Jelly Rolls"/>
    <property type="match status" value="1"/>
</dbReference>
<dbReference type="AlphaFoldDB" id="A0A1H7BKJ0"/>
<dbReference type="InterPro" id="IPR014710">
    <property type="entry name" value="RmlC-like_jellyroll"/>
</dbReference>
<name>A0A1H7BKJ0_9BACT</name>
<proteinExistence type="predicted"/>
<dbReference type="GO" id="GO:0016301">
    <property type="term" value="F:kinase activity"/>
    <property type="evidence" value="ECO:0007669"/>
    <property type="project" value="UniProtKB-KW"/>
</dbReference>
<dbReference type="InterPro" id="IPR018490">
    <property type="entry name" value="cNMP-bd_dom_sf"/>
</dbReference>
<dbReference type="InterPro" id="IPR000595">
    <property type="entry name" value="cNMP-bd_dom"/>
</dbReference>
<dbReference type="CDD" id="cd00038">
    <property type="entry name" value="CAP_ED"/>
    <property type="match status" value="1"/>
</dbReference>
<dbReference type="SUPFAM" id="SSF51206">
    <property type="entry name" value="cAMP-binding domain-like"/>
    <property type="match status" value="1"/>
</dbReference>
<keyword evidence="3" id="KW-1185">Reference proteome</keyword>
<sequence length="207" mass="24630">MSLPQTFLSQKEYKQHLQTARELLSDYLPMKDVHWEVFKQGFKIRKYAKDDFILNEGDTEKYLSIVLVGSTRHYLTANGEEKSFDFSFQYEFSCSYSSFIQQEPSQFCVQAMEKSVLASLHHPFLQQLYKQYPESNYFGRIAVEQYYLWREKREISLMVDSARERYVKLLEQYPIYLEQVPLKYLASYLNIKPESLSRIRKQLAGSS</sequence>